<protein>
    <submittedName>
        <fullName evidence="2">SigE-dependent sporulation protein</fullName>
    </submittedName>
</protein>
<dbReference type="InterPro" id="IPR025428">
    <property type="entry name" value="Spore_YhaL"/>
</dbReference>
<dbReference type="OrthoDB" id="2454520at2"/>
<sequence length="57" mass="6966">MVLGVPWWIIIVICFIFISGYMAFRAMQAERKLEQHFIEEEGNIYMERLEEERKKRS</sequence>
<dbReference type="RefSeq" id="WP_147667595.1">
    <property type="nucleotide sequence ID" value="NZ_VDUW01000006.1"/>
</dbReference>
<dbReference type="Proteomes" id="UP000321574">
    <property type="component" value="Unassembled WGS sequence"/>
</dbReference>
<keyword evidence="3" id="KW-1185">Reference proteome</keyword>
<keyword evidence="1" id="KW-1133">Transmembrane helix</keyword>
<dbReference type="Pfam" id="PF14147">
    <property type="entry name" value="Spore_YhaL"/>
    <property type="match status" value="1"/>
</dbReference>
<keyword evidence="1" id="KW-0472">Membrane</keyword>
<name>A0A5C8NQA3_9BACI</name>
<gene>
    <name evidence="2" type="ORF">FHP05_09845</name>
</gene>
<evidence type="ECO:0000313" key="2">
    <source>
        <dbReference type="EMBL" id="TXL63984.1"/>
    </source>
</evidence>
<evidence type="ECO:0000256" key="1">
    <source>
        <dbReference type="SAM" id="Phobius"/>
    </source>
</evidence>
<dbReference type="AlphaFoldDB" id="A0A5C8NQA3"/>
<dbReference type="EMBL" id="VDUW01000006">
    <property type="protein sequence ID" value="TXL63984.1"/>
    <property type="molecule type" value="Genomic_DNA"/>
</dbReference>
<feature type="transmembrane region" description="Helical" evidence="1">
    <location>
        <begin position="6"/>
        <end position="24"/>
    </location>
</feature>
<keyword evidence="1" id="KW-0812">Transmembrane</keyword>
<evidence type="ECO:0000313" key="3">
    <source>
        <dbReference type="Proteomes" id="UP000321574"/>
    </source>
</evidence>
<proteinExistence type="predicted"/>
<comment type="caution">
    <text evidence="2">The sequence shown here is derived from an EMBL/GenBank/DDBJ whole genome shotgun (WGS) entry which is preliminary data.</text>
</comment>
<organism evidence="2 3">
    <name type="scientific">Cerasibacillus terrae</name>
    <dbReference type="NCBI Taxonomy" id="2498845"/>
    <lineage>
        <taxon>Bacteria</taxon>
        <taxon>Bacillati</taxon>
        <taxon>Bacillota</taxon>
        <taxon>Bacilli</taxon>
        <taxon>Bacillales</taxon>
        <taxon>Bacillaceae</taxon>
        <taxon>Cerasibacillus</taxon>
    </lineage>
</organism>
<reference evidence="2 3" key="1">
    <citation type="submission" date="2019-06" db="EMBL/GenBank/DDBJ databases">
        <title>Cerasibacillus sp. nov., isolated from maize field.</title>
        <authorList>
            <person name="Lin S.-Y."/>
            <person name="Tsai C.-F."/>
            <person name="Young C.-C."/>
        </authorList>
    </citation>
    <scope>NUCLEOTIDE SEQUENCE [LARGE SCALE GENOMIC DNA]</scope>
    <source>
        <strain evidence="2 3">CC-CFT480</strain>
    </source>
</reference>
<accession>A0A5C8NQA3</accession>